<dbReference type="AlphaFoldDB" id="A0A1X0QRG8"/>
<gene>
    <name evidence="2" type="ORF">BCV72DRAFT_338780</name>
</gene>
<name>A0A1X0QRG8_RHIZD</name>
<protein>
    <recommendedName>
        <fullName evidence="1">YTH domain-containing protein</fullName>
    </recommendedName>
</protein>
<dbReference type="Pfam" id="PF04146">
    <property type="entry name" value="YTH"/>
    <property type="match status" value="1"/>
</dbReference>
<dbReference type="Proteomes" id="UP000242414">
    <property type="component" value="Unassembled WGS sequence"/>
</dbReference>
<dbReference type="SUPFAM" id="SSF54928">
    <property type="entry name" value="RNA-binding domain, RBD"/>
    <property type="match status" value="1"/>
</dbReference>
<dbReference type="CDD" id="cd00590">
    <property type="entry name" value="RRM_SF"/>
    <property type="match status" value="1"/>
</dbReference>
<dbReference type="PROSITE" id="PS50882">
    <property type="entry name" value="YTH"/>
    <property type="match status" value="1"/>
</dbReference>
<dbReference type="InterPro" id="IPR007275">
    <property type="entry name" value="YTH_domain"/>
</dbReference>
<dbReference type="EMBL" id="KV922057">
    <property type="protein sequence ID" value="ORE02334.1"/>
    <property type="molecule type" value="Genomic_DNA"/>
</dbReference>
<proteinExistence type="predicted"/>
<feature type="domain" description="YTH" evidence="1">
    <location>
        <begin position="516"/>
        <end position="664"/>
    </location>
</feature>
<dbReference type="InterPro" id="IPR035979">
    <property type="entry name" value="RBD_domain_sf"/>
</dbReference>
<accession>A0A1X0QRG8</accession>
<evidence type="ECO:0000259" key="1">
    <source>
        <dbReference type="PROSITE" id="PS50882"/>
    </source>
</evidence>
<reference evidence="2" key="1">
    <citation type="journal article" date="2016" name="Proc. Natl. Acad. Sci. U.S.A.">
        <title>Lipid metabolic changes in an early divergent fungus govern the establishment of a mutualistic symbiosis with endobacteria.</title>
        <authorList>
            <person name="Lastovetsky O.A."/>
            <person name="Gaspar M.L."/>
            <person name="Mondo S.J."/>
            <person name="LaButti K.M."/>
            <person name="Sandor L."/>
            <person name="Grigoriev I.V."/>
            <person name="Henry S.A."/>
            <person name="Pawlowska T.E."/>
        </authorList>
    </citation>
    <scope>NUCLEOTIDE SEQUENCE [LARGE SCALE GENOMIC DNA]</scope>
    <source>
        <strain evidence="2">ATCC 52814</strain>
    </source>
</reference>
<sequence length="666" mass="76326">MPKKNHPNQCFLSVETNNACHENTNRLFQYTSLTTNNIVSLDDEYNSEENDTERKGSYIDSNGVFHCDEDLEEEEYQQAPKSKEGLYQKGLGLPPLKSFLKSAIESKNTRSQDKNDASIYAQLTSPLNMATRKLHNEYPISCFEDNCSEHKLSSSAPSGYDHLDEQHELQMLEVQKHFQLSTSAPASQMANEDIIDEEYESISDMNDFCNDEPVATSNESQTCSTTIQAQQTVQSDENEYDYHETTAVENDDNKELMDDDNLSWKELADKCYGRTDDKLSLPIVDPNNPFLEVYFERMRQREYPFSSDGPPYIYISPYYMPYQNCYTVMSTDYTPTEQLRNHGSFIMEVTNITGAVRLKHLYELFFDPSVLYIQYHRDNYTAFVCYRSLDSLTTAVGQYYGRIFMGKKLHCCAHMRENFTAWTSLGTQTTECTIGPSLSTGSYVDNRLEAEKNSSKAHSDKQKKYLSVIIHDEKSLATKQECTQNKSEGKRKNRKSNKKALASIKVDCFWRPFQSSEYILAMSNTTEDLIFAKATGYWSVDDFHVDFINTLFTSCKNVYLIFIPQQADYISGFGKITSKAQPIHSMDLKNTPFAVKKSEFQIVKEGRNWRNILKIRWINKSKLPLAIVGDLEIRISDSQKVSIKACPDITALDNLVGKTIVRAFSE</sequence>
<organism evidence="2">
    <name type="scientific">Rhizopus microsporus var. microsporus</name>
    <dbReference type="NCBI Taxonomy" id="86635"/>
    <lineage>
        <taxon>Eukaryota</taxon>
        <taxon>Fungi</taxon>
        <taxon>Fungi incertae sedis</taxon>
        <taxon>Mucoromycota</taxon>
        <taxon>Mucoromycotina</taxon>
        <taxon>Mucoromycetes</taxon>
        <taxon>Mucorales</taxon>
        <taxon>Mucorineae</taxon>
        <taxon>Rhizopodaceae</taxon>
        <taxon>Rhizopus</taxon>
    </lineage>
</organism>
<dbReference type="Gene3D" id="3.10.590.10">
    <property type="entry name" value="ph1033 like domains"/>
    <property type="match status" value="1"/>
</dbReference>
<dbReference type="GO" id="GO:0003723">
    <property type="term" value="F:RNA binding"/>
    <property type="evidence" value="ECO:0007669"/>
    <property type="project" value="InterPro"/>
</dbReference>
<evidence type="ECO:0000313" key="2">
    <source>
        <dbReference type="EMBL" id="ORE02334.1"/>
    </source>
</evidence>
<dbReference type="VEuPathDB" id="FungiDB:BCV72DRAFT_338780"/>
<dbReference type="OrthoDB" id="10291696at2759"/>